<dbReference type="EMBL" id="JAGYPN010000003">
    <property type="protein sequence ID" value="MBS4224320.1"/>
    <property type="molecule type" value="Genomic_DNA"/>
</dbReference>
<name>A0A942UMY2_9BACI</name>
<accession>A0A942UMY2</accession>
<dbReference type="RefSeq" id="WP_213099341.1">
    <property type="nucleotide sequence ID" value="NZ_JAGYPH010000003.1"/>
</dbReference>
<reference evidence="1 2" key="1">
    <citation type="submission" date="2021-05" db="EMBL/GenBank/DDBJ databases">
        <title>Novel Bacillus species.</title>
        <authorList>
            <person name="Liu G."/>
        </authorList>
    </citation>
    <scope>NUCLEOTIDE SEQUENCE [LARGE SCALE GENOMIC DNA]</scope>
    <source>
        <strain evidence="1 2">FJAT-49682</strain>
    </source>
</reference>
<gene>
    <name evidence="1" type="ORF">KHA91_16490</name>
</gene>
<evidence type="ECO:0000313" key="1">
    <source>
        <dbReference type="EMBL" id="MBS4224320.1"/>
    </source>
</evidence>
<dbReference type="Pfam" id="PF10055">
    <property type="entry name" value="DUF2292"/>
    <property type="match status" value="1"/>
</dbReference>
<proteinExistence type="predicted"/>
<evidence type="ECO:0000313" key="2">
    <source>
        <dbReference type="Proteomes" id="UP000676456"/>
    </source>
</evidence>
<organism evidence="1 2">
    <name type="scientific">Lederbergia citrea</name>
    <dbReference type="NCBI Taxonomy" id="2833581"/>
    <lineage>
        <taxon>Bacteria</taxon>
        <taxon>Bacillati</taxon>
        <taxon>Bacillota</taxon>
        <taxon>Bacilli</taxon>
        <taxon>Bacillales</taxon>
        <taxon>Bacillaceae</taxon>
        <taxon>Lederbergia</taxon>
    </lineage>
</organism>
<dbReference type="Proteomes" id="UP000676456">
    <property type="component" value="Unassembled WGS sequence"/>
</dbReference>
<protein>
    <submittedName>
        <fullName evidence="1">YezD family protein</fullName>
    </submittedName>
</protein>
<comment type="caution">
    <text evidence="1">The sequence shown here is derived from an EMBL/GenBank/DDBJ whole genome shotgun (WGS) entry which is preliminary data.</text>
</comment>
<dbReference type="AlphaFoldDB" id="A0A942UMY2"/>
<dbReference type="InterPro" id="IPR018743">
    <property type="entry name" value="DUF2292"/>
</dbReference>
<sequence length="54" mass="6440">MTTHDELTIDYIREELKNIDYGSIVITIHDGRITQIDKNEKKRFPIEKKPVKKK</sequence>
<keyword evidence="2" id="KW-1185">Reference proteome</keyword>